<gene>
    <name evidence="1" type="ORF">IAC53_01390</name>
</gene>
<dbReference type="EMBL" id="DVMW01000012">
    <property type="protein sequence ID" value="HIU35248.1"/>
    <property type="molecule type" value="Genomic_DNA"/>
</dbReference>
<evidence type="ECO:0000313" key="1">
    <source>
        <dbReference type="EMBL" id="HIU35248.1"/>
    </source>
</evidence>
<proteinExistence type="predicted"/>
<dbReference type="SUPFAM" id="SSF53254">
    <property type="entry name" value="Phosphoglycerate mutase-like"/>
    <property type="match status" value="1"/>
</dbReference>
<reference evidence="1" key="1">
    <citation type="submission" date="2020-10" db="EMBL/GenBank/DDBJ databases">
        <authorList>
            <person name="Gilroy R."/>
        </authorList>
    </citation>
    <scope>NUCLEOTIDE SEQUENCE</scope>
    <source>
        <strain evidence="1">ChiGjej1B1-19959</strain>
    </source>
</reference>
<dbReference type="CDD" id="cd07067">
    <property type="entry name" value="HP_PGM_like"/>
    <property type="match status" value="1"/>
</dbReference>
<protein>
    <submittedName>
        <fullName evidence="1">Histidine phosphatase family protein</fullName>
    </submittedName>
</protein>
<dbReference type="SMART" id="SM00855">
    <property type="entry name" value="PGAM"/>
    <property type="match status" value="1"/>
</dbReference>
<dbReference type="Pfam" id="PF00300">
    <property type="entry name" value="His_Phos_1"/>
    <property type="match status" value="1"/>
</dbReference>
<dbReference type="InterPro" id="IPR013078">
    <property type="entry name" value="His_Pase_superF_clade-1"/>
</dbReference>
<organism evidence="1 2">
    <name type="scientific">Candidatus Fimenecus excrementigallinarum</name>
    <dbReference type="NCBI Taxonomy" id="2840816"/>
    <lineage>
        <taxon>Bacteria</taxon>
        <taxon>Bacillati</taxon>
        <taxon>Bacillota</taxon>
        <taxon>Clostridia</taxon>
        <taxon>Candidatus Fimenecus</taxon>
    </lineage>
</organism>
<comment type="caution">
    <text evidence="1">The sequence shown here is derived from an EMBL/GenBank/DDBJ whole genome shotgun (WGS) entry which is preliminary data.</text>
</comment>
<name>A0A9D1LC81_9FIRM</name>
<dbReference type="InterPro" id="IPR029033">
    <property type="entry name" value="His_PPase_superfam"/>
</dbReference>
<sequence>MRLLIIRHGDPDYAIDSLTEKGRREAQFLAERLQKEKIDAFYLSPLGRAQATAAYTLRAMGRRGKTLGWLREFHAPVRDEATGKKCGTWDLLPSFYTKHEALYDFHEWMTAPRMRTGRTLPSEYRRVCKGLDKVLTSHGYRRSGNAYRAESPNMDTLAFFCHFGVECVMLSHLLHVSPVVLWQGFCAAPTSVTTLYTEEREKGVAVFRCSAFGDISHLYANGEPPAFAARFCEMYENENERH</sequence>
<accession>A0A9D1LC81</accession>
<evidence type="ECO:0000313" key="2">
    <source>
        <dbReference type="Proteomes" id="UP000824071"/>
    </source>
</evidence>
<dbReference type="Proteomes" id="UP000824071">
    <property type="component" value="Unassembled WGS sequence"/>
</dbReference>
<reference evidence="1" key="2">
    <citation type="journal article" date="2021" name="PeerJ">
        <title>Extensive microbial diversity within the chicken gut microbiome revealed by metagenomics and culture.</title>
        <authorList>
            <person name="Gilroy R."/>
            <person name="Ravi A."/>
            <person name="Getino M."/>
            <person name="Pursley I."/>
            <person name="Horton D.L."/>
            <person name="Alikhan N.F."/>
            <person name="Baker D."/>
            <person name="Gharbi K."/>
            <person name="Hall N."/>
            <person name="Watson M."/>
            <person name="Adriaenssens E.M."/>
            <person name="Foster-Nyarko E."/>
            <person name="Jarju S."/>
            <person name="Secka A."/>
            <person name="Antonio M."/>
            <person name="Oren A."/>
            <person name="Chaudhuri R.R."/>
            <person name="La Ragione R."/>
            <person name="Hildebrand F."/>
            <person name="Pallen M.J."/>
        </authorList>
    </citation>
    <scope>NUCLEOTIDE SEQUENCE</scope>
    <source>
        <strain evidence="1">ChiGjej1B1-19959</strain>
    </source>
</reference>
<dbReference type="AlphaFoldDB" id="A0A9D1LC81"/>
<dbReference type="Gene3D" id="3.40.50.1240">
    <property type="entry name" value="Phosphoglycerate mutase-like"/>
    <property type="match status" value="1"/>
</dbReference>